<dbReference type="InterPro" id="IPR016047">
    <property type="entry name" value="M23ase_b-sheet_dom"/>
</dbReference>
<dbReference type="CDD" id="cd12797">
    <property type="entry name" value="M23_peptidase"/>
    <property type="match status" value="1"/>
</dbReference>
<evidence type="ECO:0000313" key="11">
    <source>
        <dbReference type="Proteomes" id="UP000077885"/>
    </source>
</evidence>
<dbReference type="InterPro" id="IPR050570">
    <property type="entry name" value="Cell_wall_metabolism_enzyme"/>
</dbReference>
<evidence type="ECO:0000313" key="10">
    <source>
        <dbReference type="EMBL" id="OAM26918.1"/>
    </source>
</evidence>
<evidence type="ECO:0000256" key="1">
    <source>
        <dbReference type="ARBA" id="ARBA00001947"/>
    </source>
</evidence>
<evidence type="ECO:0000256" key="7">
    <source>
        <dbReference type="SAM" id="SignalP"/>
    </source>
</evidence>
<feature type="domain" description="M23ase beta-sheet core" evidence="8">
    <location>
        <begin position="286"/>
        <end position="383"/>
    </location>
</feature>
<dbReference type="Gene3D" id="3.10.450.350">
    <property type="match status" value="2"/>
</dbReference>
<proteinExistence type="predicted"/>
<feature type="chain" id="PRO_5008396257" evidence="7">
    <location>
        <begin position="24"/>
        <end position="426"/>
    </location>
</feature>
<evidence type="ECO:0000256" key="2">
    <source>
        <dbReference type="ARBA" id="ARBA00022670"/>
    </source>
</evidence>
<accession>A0A1A9RWF3</accession>
<comment type="cofactor">
    <cofactor evidence="1">
        <name>Zn(2+)</name>
        <dbReference type="ChEBI" id="CHEBI:29105"/>
    </cofactor>
</comment>
<keyword evidence="6" id="KW-0482">Metalloprotease</keyword>
<dbReference type="PANTHER" id="PTHR21666">
    <property type="entry name" value="PEPTIDASE-RELATED"/>
    <property type="match status" value="1"/>
</dbReference>
<evidence type="ECO:0000259" key="9">
    <source>
        <dbReference type="Pfam" id="PF22310"/>
    </source>
</evidence>
<gene>
    <name evidence="10" type="ORF">A7P95_08870</name>
</gene>
<evidence type="ECO:0000256" key="5">
    <source>
        <dbReference type="ARBA" id="ARBA00022833"/>
    </source>
</evidence>
<keyword evidence="3" id="KW-0479">Metal-binding</keyword>
<evidence type="ECO:0000256" key="3">
    <source>
        <dbReference type="ARBA" id="ARBA00022723"/>
    </source>
</evidence>
<dbReference type="STRING" id="1795827.A7P95_08870"/>
<dbReference type="PANTHER" id="PTHR21666:SF288">
    <property type="entry name" value="CELL DIVISION PROTEIN YTFB"/>
    <property type="match status" value="1"/>
</dbReference>
<evidence type="ECO:0000259" key="8">
    <source>
        <dbReference type="Pfam" id="PF01551"/>
    </source>
</evidence>
<dbReference type="Pfam" id="PF01551">
    <property type="entry name" value="Peptidase_M23"/>
    <property type="match status" value="1"/>
</dbReference>
<keyword evidence="5" id="KW-0862">Zinc</keyword>
<keyword evidence="11" id="KW-1185">Reference proteome</keyword>
<evidence type="ECO:0000256" key="6">
    <source>
        <dbReference type="ARBA" id="ARBA00023049"/>
    </source>
</evidence>
<protein>
    <submittedName>
        <fullName evidence="10">Peptidase M23</fullName>
    </submittedName>
</protein>
<comment type="caution">
    <text evidence="10">The sequence shown here is derived from an EMBL/GenBank/DDBJ whole genome shotgun (WGS) entry which is preliminary data.</text>
</comment>
<dbReference type="GO" id="GO:0006508">
    <property type="term" value="P:proteolysis"/>
    <property type="evidence" value="ECO:0007669"/>
    <property type="project" value="UniProtKB-KW"/>
</dbReference>
<keyword evidence="7" id="KW-0732">Signal</keyword>
<reference evidence="11" key="1">
    <citation type="submission" date="2016-05" db="EMBL/GenBank/DDBJ databases">
        <title>Draft genome of Corynebacterium afermentans subsp. afermentans LCDC 88199T.</title>
        <authorList>
            <person name="Bernier A.-M."/>
            <person name="Bernard K."/>
        </authorList>
    </citation>
    <scope>NUCLEOTIDE SEQUENCE [LARGE SCALE GENOMIC DNA]</scope>
    <source>
        <strain evidence="11">NML02-A-017</strain>
    </source>
</reference>
<dbReference type="Gene3D" id="2.70.70.10">
    <property type="entry name" value="Glucose Permease (Domain IIA)"/>
    <property type="match status" value="1"/>
</dbReference>
<dbReference type="AlphaFoldDB" id="A0A1A9RWF3"/>
<keyword evidence="2" id="KW-0645">Protease</keyword>
<keyword evidence="4" id="KW-0378">Hydrolase</keyword>
<dbReference type="InterPro" id="IPR011055">
    <property type="entry name" value="Dup_hybrid_motif"/>
</dbReference>
<dbReference type="Proteomes" id="UP000077885">
    <property type="component" value="Unassembled WGS sequence"/>
</dbReference>
<dbReference type="GO" id="GO:0004222">
    <property type="term" value="F:metalloendopeptidase activity"/>
    <property type="evidence" value="ECO:0007669"/>
    <property type="project" value="TreeGrafter"/>
</dbReference>
<name>A0A1A9RWF3_9NEIS</name>
<feature type="domain" description="DD-carboxypeptidase/endopeptidase Mpg-like N-terminal" evidence="9">
    <location>
        <begin position="58"/>
        <end position="138"/>
    </location>
</feature>
<dbReference type="Pfam" id="PF22310">
    <property type="entry name" value="NMB0315_dom_I"/>
    <property type="match status" value="1"/>
</dbReference>
<evidence type="ECO:0000256" key="4">
    <source>
        <dbReference type="ARBA" id="ARBA00022801"/>
    </source>
</evidence>
<sequence>MPRRIRLAAYAAAALLGVFVLLAAIAGSAKTDEPMQSAPVTETLPAVQAKGSPAATGYWSDEVVQPGDSLRDVLQRFSLTPAQLQSIAQAAAPEGKQPHLQPDQIVSIRRDAQHQPVQVQFFNDDNNGETQLVDLVYANQQWQAKMDDVKTTVIPTLKSVIIRSSGTTAGAMSRAEIPAEVRDSLRELFSNRLELYKLDAGDTVRIFYNVNYFHGQQISMGDILAVEITHQGKLYRAYYFGEDGNGRYYDEHGQPLKKGFETQPVPGSRISSPFGIRVHPVLGYLRMHTGIDYAAPTGTPIHAPSDGVVEFRGPKGGYGNTVILRHSDSMQTLYGHMSAFSANAAPGQRVRAGDVIGFIGSTGRSTGPHLHYEVRLNGVPVNPAGVALPAKRLTTAELAEFRRQQQAVEQKLAQLRGIGKTVAQLD</sequence>
<dbReference type="GO" id="GO:0046872">
    <property type="term" value="F:metal ion binding"/>
    <property type="evidence" value="ECO:0007669"/>
    <property type="project" value="UniProtKB-KW"/>
</dbReference>
<dbReference type="SUPFAM" id="SSF51261">
    <property type="entry name" value="Duplicated hybrid motif"/>
    <property type="match status" value="1"/>
</dbReference>
<organism evidence="10 11">
    <name type="scientific">Eikenella longinqua</name>
    <dbReference type="NCBI Taxonomy" id="1795827"/>
    <lineage>
        <taxon>Bacteria</taxon>
        <taxon>Pseudomonadati</taxon>
        <taxon>Pseudomonadota</taxon>
        <taxon>Betaproteobacteria</taxon>
        <taxon>Neisseriales</taxon>
        <taxon>Neisseriaceae</taxon>
        <taxon>Eikenella</taxon>
    </lineage>
</organism>
<dbReference type="EMBL" id="LXSL01000028">
    <property type="protein sequence ID" value="OAM26918.1"/>
    <property type="molecule type" value="Genomic_DNA"/>
</dbReference>
<feature type="signal peptide" evidence="7">
    <location>
        <begin position="1"/>
        <end position="23"/>
    </location>
</feature>
<dbReference type="InterPro" id="IPR054512">
    <property type="entry name" value="NMB0315-like_N"/>
</dbReference>